<name>A0A368LJU9_9VIBR</name>
<dbReference type="OrthoDB" id="9796770at2"/>
<dbReference type="GO" id="GO:0006508">
    <property type="term" value="P:proteolysis"/>
    <property type="evidence" value="ECO:0007669"/>
    <property type="project" value="InterPro"/>
</dbReference>
<gene>
    <name evidence="4" type="ORF">CIK83_11500</name>
</gene>
<dbReference type="PRINTS" id="PR00793">
    <property type="entry name" value="PROAMNOPTASE"/>
</dbReference>
<dbReference type="InterPro" id="IPR000073">
    <property type="entry name" value="AB_hydrolase_1"/>
</dbReference>
<dbReference type="RefSeq" id="WP_086959740.1">
    <property type="nucleotide sequence ID" value="NZ_AP018681.1"/>
</dbReference>
<keyword evidence="2 4" id="KW-0378">Hydrolase</keyword>
<evidence type="ECO:0000313" key="4">
    <source>
        <dbReference type="EMBL" id="RCS70915.1"/>
    </source>
</evidence>
<dbReference type="GO" id="GO:0008233">
    <property type="term" value="F:peptidase activity"/>
    <property type="evidence" value="ECO:0007669"/>
    <property type="project" value="InterPro"/>
</dbReference>
<evidence type="ECO:0000256" key="2">
    <source>
        <dbReference type="ARBA" id="ARBA00022801"/>
    </source>
</evidence>
<dbReference type="GeneID" id="303189547"/>
<dbReference type="InterPro" id="IPR002410">
    <property type="entry name" value="Peptidase_S33"/>
</dbReference>
<dbReference type="InterPro" id="IPR051601">
    <property type="entry name" value="Serine_prot/Carboxylest_S33"/>
</dbReference>
<dbReference type="Gene3D" id="3.40.50.1820">
    <property type="entry name" value="alpha/beta hydrolase"/>
    <property type="match status" value="1"/>
</dbReference>
<dbReference type="PANTHER" id="PTHR43248:SF2">
    <property type="entry name" value="PROLYL AMINOPEPTIDASE"/>
    <property type="match status" value="1"/>
</dbReference>
<dbReference type="InterPro" id="IPR029058">
    <property type="entry name" value="AB_hydrolase_fold"/>
</dbReference>
<evidence type="ECO:0000259" key="3">
    <source>
        <dbReference type="Pfam" id="PF00561"/>
    </source>
</evidence>
<dbReference type="EMBL" id="QPGL01000002">
    <property type="protein sequence ID" value="RCS70915.1"/>
    <property type="molecule type" value="Genomic_DNA"/>
</dbReference>
<dbReference type="Pfam" id="PF00561">
    <property type="entry name" value="Abhydrolase_1"/>
    <property type="match status" value="1"/>
</dbReference>
<reference evidence="4 5" key="1">
    <citation type="journal article" date="2017" name="Elife">
        <title>Extensive horizontal gene transfer in cheese-associated bacteria.</title>
        <authorList>
            <person name="Bonham K.S."/>
            <person name="Wolfe B.E."/>
            <person name="Dutton R.J."/>
        </authorList>
    </citation>
    <scope>NUCLEOTIDE SEQUENCE [LARGE SCALE GENOMIC DNA]</scope>
    <source>
        <strain evidence="4 5">JB196</strain>
    </source>
</reference>
<keyword evidence="5" id="KW-1185">Reference proteome</keyword>
<feature type="domain" description="AB hydrolase-1" evidence="3">
    <location>
        <begin position="49"/>
        <end position="220"/>
    </location>
</feature>
<dbReference type="Proteomes" id="UP000252479">
    <property type="component" value="Unassembled WGS sequence"/>
</dbReference>
<evidence type="ECO:0000313" key="5">
    <source>
        <dbReference type="Proteomes" id="UP000252479"/>
    </source>
</evidence>
<dbReference type="AlphaFoldDB" id="A0A368LJU9"/>
<accession>A0A368LJU9</accession>
<organism evidence="4 5">
    <name type="scientific">Vibrio casei</name>
    <dbReference type="NCBI Taxonomy" id="673372"/>
    <lineage>
        <taxon>Bacteria</taxon>
        <taxon>Pseudomonadati</taxon>
        <taxon>Pseudomonadota</taxon>
        <taxon>Gammaproteobacteria</taxon>
        <taxon>Vibrionales</taxon>
        <taxon>Vibrionaceae</taxon>
        <taxon>Vibrio</taxon>
    </lineage>
</organism>
<sequence length="440" mass="50514">MLSSFTDQGVLYQPHTFELPLDHNNPDGLTLTIYAREVISIDNQDKELPWLVYFQGGPGFPSPRSHTQSGWLKTALKQYRILLLDQRGTGLSSPVTHQTLTGLTPDEQCDYLTHFRADSIVKDAEAIRKQFNVKKWAILGQSFGGFCSLTYLSLFPDSLLRVYITGGVPSLTRHADDVYKATYQRVKQKNNAFFVQFPQAQTLCQRIAKHLKENRVELPNGQHFTVEQFQMIGINLGRGGAALPMYYLLENAFVEVNNKQQLSYTFLNSMLAEQSYQTNPIYAILHESIYCQPCSKNDENRTESAWSAHRVRDSYPEFHYSTSQPFYFTGEMVYPWMFDQMACLTSLKQTAQLLANKSDWSALYDVKQLAQNTVPIACAVYAEDMYVEFDYSRESLNNIPNSKAWITNEYEHNGIGVDGERIFERLDDMLNEIQQRPKIK</sequence>
<dbReference type="PANTHER" id="PTHR43248">
    <property type="entry name" value="2-SUCCINYL-6-HYDROXY-2,4-CYCLOHEXADIENE-1-CARBOXYLATE SYNTHASE"/>
    <property type="match status" value="1"/>
</dbReference>
<comment type="caution">
    <text evidence="4">The sequence shown here is derived from an EMBL/GenBank/DDBJ whole genome shotgun (WGS) entry which is preliminary data.</text>
</comment>
<proteinExistence type="inferred from homology"/>
<evidence type="ECO:0000256" key="1">
    <source>
        <dbReference type="ARBA" id="ARBA00010088"/>
    </source>
</evidence>
<dbReference type="SUPFAM" id="SSF53474">
    <property type="entry name" value="alpha/beta-Hydrolases"/>
    <property type="match status" value="1"/>
</dbReference>
<protein>
    <submittedName>
        <fullName evidence="4">Alpha/beta fold hydrolase</fullName>
    </submittedName>
</protein>
<comment type="similarity">
    <text evidence="1">Belongs to the peptidase S33 family.</text>
</comment>